<gene>
    <name evidence="1" type="ORF">AWB90_01295</name>
</gene>
<organism evidence="1 2">
    <name type="scientific">Mycobacterium paraense</name>
    <dbReference type="NCBI Taxonomy" id="767916"/>
    <lineage>
        <taxon>Bacteria</taxon>
        <taxon>Bacillati</taxon>
        <taxon>Actinomycetota</taxon>
        <taxon>Actinomycetes</taxon>
        <taxon>Mycobacteriales</taxon>
        <taxon>Mycobacteriaceae</taxon>
        <taxon>Mycobacterium</taxon>
        <taxon>Mycobacterium simiae complex</taxon>
    </lineage>
</organism>
<protein>
    <submittedName>
        <fullName evidence="1">Uncharacterized protein</fullName>
    </submittedName>
</protein>
<reference evidence="1 2" key="1">
    <citation type="journal article" date="2015" name="Emerg. Microbes Infect.">
        <title>Characterization of 17 strains belonging to the Mycobacterium simiae complex and description of Mycobacterium paraense sp. nov.</title>
        <authorList>
            <person name="Fusco da Costa A.R."/>
            <person name="Fedrizzi T."/>
            <person name="Lopes M.L."/>
            <person name="Pecorari M."/>
            <person name="Oliveira da Costa W.L."/>
            <person name="Giacobazzi E."/>
            <person name="da Costa Bahia J.R."/>
            <person name="De Sanctis V."/>
            <person name="Batista Lima K.V."/>
            <person name="Bertorelli R."/>
            <person name="Grottola A."/>
            <person name="Fabio A."/>
            <person name="Mariottini A."/>
            <person name="Ferretti P."/>
            <person name="Di Leva F."/>
            <person name="Fregni Serpini G."/>
            <person name="Tagliazucchi S."/>
            <person name="Rumpianesi F."/>
            <person name="Jousson O."/>
            <person name="Segata N."/>
            <person name="Tortoli E."/>
        </authorList>
    </citation>
    <scope>NUCLEOTIDE SEQUENCE [LARGE SCALE GENOMIC DNA]</scope>
    <source>
        <strain evidence="1 2">IEC33</strain>
    </source>
</reference>
<evidence type="ECO:0000313" key="2">
    <source>
        <dbReference type="Proteomes" id="UP000193285"/>
    </source>
</evidence>
<dbReference type="EMBL" id="LQPN01000006">
    <property type="protein sequence ID" value="ORW53773.1"/>
    <property type="molecule type" value="Genomic_DNA"/>
</dbReference>
<evidence type="ECO:0000313" key="1">
    <source>
        <dbReference type="EMBL" id="ORW53773.1"/>
    </source>
</evidence>
<dbReference type="Proteomes" id="UP000193285">
    <property type="component" value="Unassembled WGS sequence"/>
</dbReference>
<name>A0A1X2AQU8_9MYCO</name>
<dbReference type="AlphaFoldDB" id="A0A1X2AQU8"/>
<proteinExistence type="predicted"/>
<comment type="caution">
    <text evidence="1">The sequence shown here is derived from an EMBL/GenBank/DDBJ whole genome shotgun (WGS) entry which is preliminary data.</text>
</comment>
<sequence>MEHFLFCAVEVLILINDEQVDVPLGLISLSQEGCGLGRQLTQQGVAVSETMLFPDFLIGLHQAGFRGGEGQAATPQ</sequence>
<accession>A0A1X2AQU8</accession>